<accession>A0A5B7ABC4</accession>
<dbReference type="EMBL" id="GHES01023553">
    <property type="protein sequence ID" value="MPA54112.1"/>
    <property type="molecule type" value="Transcribed_RNA"/>
</dbReference>
<gene>
    <name evidence="5" type="ORF">Din_023553</name>
</gene>
<keyword evidence="2 3" id="KW-0175">Coiled coil</keyword>
<feature type="region of interest" description="Disordered" evidence="4">
    <location>
        <begin position="429"/>
        <end position="477"/>
    </location>
</feature>
<evidence type="ECO:0000256" key="3">
    <source>
        <dbReference type="SAM" id="Coils"/>
    </source>
</evidence>
<feature type="compositionally biased region" description="Polar residues" evidence="4">
    <location>
        <begin position="431"/>
        <end position="464"/>
    </location>
</feature>
<sequence length="1113" mass="124231">MDRRSWPWRKKSSDKGAAEKAVAASDSAGASLASAGSQDKYKKPNYVQISVESYSHLTGLEDQVKTYEDQMNTYEDQVKTYEDQVMTYEDQVKTLEDEVKELNEKLSVAHSDMTTKDNLVKQHSKVAEEAVSGWEKAEAEALALKNHLESVTLLKLTAEDRASHLDGALKECMRQIRNLKEEHEQKLHEVVLTKTKQWDKIKLELEAKIANMDQELLRSAAENAALSRSLQERSNMLINMSEEKSQAEAEIELLKSNIESCEREINSLKYELHIFTKELEIRNEEKNMSVKSAEVANKQHLEGVKKIAKLEAECQRLRGLVRKKLPGPAALAQMKQEVENLGRDYGETRLRRSPVNPPSPHLFPLPEFSLDNLQKCHKENEFLTERLLAMEEETKMLKEALAKRNNELQASRNICAKTISKLRSLEAQLHVHSQQKSPPKSNVQIPTEGSFSQNASNPPSLTSLSEDGNDDDGSCSGSWATALISELSHFKKEKSVEKSNKAENTNHQELMDDFLEMEKLAYLSNDSNGDISSSDVTNKMKSEIVNHETSMEVITGTDFQSKEHPELDPLANQASANAELSALHPQSDIDPVPLMKLQSKISTVFESMSKDADIDKILENIKFVVQETHDNLHQHSVSCLESQCSDATCDRRACPEETEVTAEKEISLSQHSKPGAETVHTISQELATAITHIHDFVLVLGKEAMAFQGTAPDEDGLSQKLEEFSAAFYKVINCKISLVDFVLDLSHVLSKASELHFNVLGYKNNETEIISSDCIDKVALPENKVVQNSSGESYPNGCTHFSDSTSDPDIPHEGNFVPTSESNVMSWKCSAEEFGQLKLEKDNMATDLARCTENLESTNSQLLETELLLAEVKSQLASAQKLNGLAETQLKCMAESYNSLEKRAEELQTEVNLLRVRTESLDNELQEERRSHQDALARCKDLQEQLQRIESCPVGDIEVKNNQERDIAAAAEKLAECQESIFLLGKQLKALHPQTEFMGSPYSERSHKGEGCTEEEPTTSGMNLQDFDQAEIDSATSTNLQRVGGESPMDLYNSPFSPSDTEANTLLRSPISSKHLKHQPTNSGSSSSSSAPTPEKHSRGFSRFFSSKGKNGH</sequence>
<feature type="coiled-coil region" evidence="3">
    <location>
        <begin position="162"/>
        <end position="278"/>
    </location>
</feature>
<feature type="compositionally biased region" description="Low complexity" evidence="4">
    <location>
        <begin position="1101"/>
        <end position="1113"/>
    </location>
</feature>
<comment type="similarity">
    <text evidence="1">Belongs to the FPP family.</text>
</comment>
<dbReference type="PANTHER" id="PTHR31580">
    <property type="entry name" value="FILAMENT-LIKE PLANT PROTEIN 4"/>
    <property type="match status" value="1"/>
</dbReference>
<feature type="region of interest" description="Disordered" evidence="4">
    <location>
        <begin position="1"/>
        <end position="41"/>
    </location>
</feature>
<name>A0A5B7ABC4_DAVIN</name>
<feature type="coiled-coil region" evidence="3">
    <location>
        <begin position="57"/>
        <end position="112"/>
    </location>
</feature>
<evidence type="ECO:0000313" key="5">
    <source>
        <dbReference type="EMBL" id="MPA54112.1"/>
    </source>
</evidence>
<protein>
    <submittedName>
        <fullName evidence="5">Putative filament-like plant protein 4 isoform X1</fullName>
    </submittedName>
</protein>
<dbReference type="SUPFAM" id="SSF57997">
    <property type="entry name" value="Tropomyosin"/>
    <property type="match status" value="1"/>
</dbReference>
<feature type="region of interest" description="Disordered" evidence="4">
    <location>
        <begin position="997"/>
        <end position="1021"/>
    </location>
</feature>
<evidence type="ECO:0000256" key="2">
    <source>
        <dbReference type="ARBA" id="ARBA00023054"/>
    </source>
</evidence>
<dbReference type="PANTHER" id="PTHR31580:SF4">
    <property type="entry name" value="FILAMENT-LIKE PLANT PROTEIN 6"/>
    <property type="match status" value="1"/>
</dbReference>
<organism evidence="5">
    <name type="scientific">Davidia involucrata</name>
    <name type="common">Dove tree</name>
    <dbReference type="NCBI Taxonomy" id="16924"/>
    <lineage>
        <taxon>Eukaryota</taxon>
        <taxon>Viridiplantae</taxon>
        <taxon>Streptophyta</taxon>
        <taxon>Embryophyta</taxon>
        <taxon>Tracheophyta</taxon>
        <taxon>Spermatophyta</taxon>
        <taxon>Magnoliopsida</taxon>
        <taxon>eudicotyledons</taxon>
        <taxon>Gunneridae</taxon>
        <taxon>Pentapetalae</taxon>
        <taxon>asterids</taxon>
        <taxon>Cornales</taxon>
        <taxon>Nyssaceae</taxon>
        <taxon>Davidia</taxon>
    </lineage>
</organism>
<evidence type="ECO:0000256" key="4">
    <source>
        <dbReference type="SAM" id="MobiDB-lite"/>
    </source>
</evidence>
<proteinExistence type="inferred from homology"/>
<dbReference type="AlphaFoldDB" id="A0A5B7ABC4"/>
<dbReference type="Pfam" id="PF05911">
    <property type="entry name" value="FPP"/>
    <property type="match status" value="1"/>
</dbReference>
<feature type="compositionally biased region" description="Basic and acidic residues" evidence="4">
    <location>
        <begin position="1"/>
        <end position="18"/>
    </location>
</feature>
<feature type="coiled-coil region" evidence="3">
    <location>
        <begin position="890"/>
        <end position="980"/>
    </location>
</feature>
<feature type="coiled-coil region" evidence="3">
    <location>
        <begin position="331"/>
        <end position="407"/>
    </location>
</feature>
<feature type="compositionally biased region" description="Low complexity" evidence="4">
    <location>
        <begin position="19"/>
        <end position="37"/>
    </location>
</feature>
<reference evidence="5" key="1">
    <citation type="submission" date="2019-08" db="EMBL/GenBank/DDBJ databases">
        <title>Reference gene set and small RNA set construction with multiple tissues from Davidia involucrata Baill.</title>
        <authorList>
            <person name="Yang H."/>
            <person name="Zhou C."/>
            <person name="Li G."/>
            <person name="Wang J."/>
            <person name="Gao P."/>
            <person name="Wang M."/>
            <person name="Wang R."/>
            <person name="Zhao Y."/>
        </authorList>
    </citation>
    <scope>NUCLEOTIDE SEQUENCE</scope>
    <source>
        <tissue evidence="5">Mixed with DoveR01_LX</tissue>
    </source>
</reference>
<feature type="region of interest" description="Disordered" evidence="4">
    <location>
        <begin position="1040"/>
        <end position="1113"/>
    </location>
</feature>
<feature type="compositionally biased region" description="Polar residues" evidence="4">
    <location>
        <begin position="1054"/>
        <end position="1072"/>
    </location>
</feature>
<evidence type="ECO:0000256" key="1">
    <source>
        <dbReference type="ARBA" id="ARBA00005921"/>
    </source>
</evidence>
<dbReference type="InterPro" id="IPR008587">
    <property type="entry name" value="FPP_plant"/>
</dbReference>